<dbReference type="Proteomes" id="UP000255467">
    <property type="component" value="Unassembled WGS sequence"/>
</dbReference>
<protein>
    <submittedName>
        <fullName evidence="2">Uncharacterized protein</fullName>
    </submittedName>
</protein>
<evidence type="ECO:0000313" key="1">
    <source>
        <dbReference type="EMBL" id="SUA72619.1"/>
    </source>
</evidence>
<proteinExistence type="predicted"/>
<dbReference type="OrthoDB" id="4764856at2"/>
<organism evidence="2 3">
    <name type="scientific">Nocardia otitidiscaviarum</name>
    <dbReference type="NCBI Taxonomy" id="1823"/>
    <lineage>
        <taxon>Bacteria</taxon>
        <taxon>Bacillati</taxon>
        <taxon>Actinomycetota</taxon>
        <taxon>Actinomycetes</taxon>
        <taxon>Mycobacteriales</taxon>
        <taxon>Nocardiaceae</taxon>
        <taxon>Nocardia</taxon>
    </lineage>
</organism>
<dbReference type="EMBL" id="UGRY01000002">
    <property type="protein sequence ID" value="SUA72619.1"/>
    <property type="molecule type" value="Genomic_DNA"/>
</dbReference>
<dbReference type="EMBL" id="UGRY01000002">
    <property type="protein sequence ID" value="SUA72679.1"/>
    <property type="molecule type" value="Genomic_DNA"/>
</dbReference>
<name>A0A378Y8J2_9NOCA</name>
<evidence type="ECO:0000313" key="2">
    <source>
        <dbReference type="EMBL" id="SUA72679.1"/>
    </source>
</evidence>
<evidence type="ECO:0000313" key="3">
    <source>
        <dbReference type="Proteomes" id="UP000255467"/>
    </source>
</evidence>
<dbReference type="RefSeq" id="WP_039818341.1">
    <property type="nucleotide sequence ID" value="NZ_UGRY01000002.1"/>
</dbReference>
<accession>A0A378Y8J2</accession>
<gene>
    <name evidence="1" type="ORF">NCTC1934_00047</name>
    <name evidence="2" type="ORF">NCTC1934_00107</name>
</gene>
<reference evidence="2 3" key="1">
    <citation type="submission" date="2018-06" db="EMBL/GenBank/DDBJ databases">
        <authorList>
            <consortium name="Pathogen Informatics"/>
            <person name="Doyle S."/>
        </authorList>
    </citation>
    <scope>NUCLEOTIDE SEQUENCE [LARGE SCALE GENOMIC DNA]</scope>
    <source>
        <strain evidence="2 3">NCTC1934</strain>
    </source>
</reference>
<sequence length="91" mass="9865">MTADEPAVERFEVDLEMLLSVFLDGMHSGGTTILGHFAPYLASDAGLAASAILAPIAEDPLALESLRHLIRRRLRGDITPETTEVRVYGSE</sequence>
<dbReference type="AlphaFoldDB" id="A0A378Y8J2"/>
<keyword evidence="3" id="KW-1185">Reference proteome</keyword>